<accession>A0ABZ2MIB2</accession>
<evidence type="ECO:0000259" key="1">
    <source>
        <dbReference type="Pfam" id="PF18864"/>
    </source>
</evidence>
<gene>
    <name evidence="2" type="ORF">V1351_01760</name>
</gene>
<feature type="domain" description="AbiTii" evidence="1">
    <location>
        <begin position="9"/>
        <end position="193"/>
    </location>
</feature>
<name>A0ABZ2MIB2_9MICO</name>
<proteinExistence type="predicted"/>
<organism evidence="2 3">
    <name type="scientific">Janibacter alittae</name>
    <dbReference type="NCBI Taxonomy" id="3115209"/>
    <lineage>
        <taxon>Bacteria</taxon>
        <taxon>Bacillati</taxon>
        <taxon>Actinomycetota</taxon>
        <taxon>Actinomycetes</taxon>
        <taxon>Micrococcales</taxon>
        <taxon>Intrasporangiaceae</taxon>
        <taxon>Janibacter</taxon>
    </lineage>
</organism>
<protein>
    <recommendedName>
        <fullName evidence="1">AbiTii domain-containing protein</fullName>
    </recommendedName>
</protein>
<evidence type="ECO:0000313" key="3">
    <source>
        <dbReference type="Proteomes" id="UP001382727"/>
    </source>
</evidence>
<sequence>MTNPLTKAIDELSGSTTELPGALRRLMVVASRIQADELSQWLTSELDGYGPNDPVPEYRRATPTIRLNFAGPMGSSRSIIVGPWDLAEGLRPTMEQGWGDLRQSVAELAALQSADNDPRMPLPHFWVHEARKAIEEGKMGTVELMLLDTAELLVPRSRLTTVMDQVQTTALRLVLALEGASTDAGTLGGPTVKTSPEVAAAVENVTIHLTGDHASLVLGSGNALASGTGNQATVAAGDVKTLLREVNDIVDDAATQDLQRAIDQDGGTQGPEVSSWLEKVRQGGYTLAAGMTTNAAYDALQSLISATLPPLGG</sequence>
<dbReference type="Proteomes" id="UP001382727">
    <property type="component" value="Chromosome"/>
</dbReference>
<dbReference type="InterPro" id="IPR041304">
    <property type="entry name" value="AbiTii"/>
</dbReference>
<dbReference type="RefSeq" id="WP_338750149.1">
    <property type="nucleotide sequence ID" value="NZ_CP144913.1"/>
</dbReference>
<keyword evidence="3" id="KW-1185">Reference proteome</keyword>
<evidence type="ECO:0000313" key="2">
    <source>
        <dbReference type="EMBL" id="WXB76810.1"/>
    </source>
</evidence>
<dbReference type="EMBL" id="CP144913">
    <property type="protein sequence ID" value="WXB76810.1"/>
    <property type="molecule type" value="Genomic_DNA"/>
</dbReference>
<dbReference type="Pfam" id="PF18864">
    <property type="entry name" value="AbiTii"/>
    <property type="match status" value="1"/>
</dbReference>
<reference evidence="2 3" key="1">
    <citation type="submission" date="2024-02" db="EMBL/GenBank/DDBJ databases">
        <title>Janibacter sp. nov., isolated from gut of marine sandworm.</title>
        <authorList>
            <person name="Kim B."/>
            <person name="Jun M.O."/>
            <person name="Shin N.-R."/>
        </authorList>
    </citation>
    <scope>NUCLEOTIDE SEQUENCE [LARGE SCALE GENOMIC DNA]</scope>
    <source>
        <strain evidence="2 3">A1S7</strain>
    </source>
</reference>